<feature type="transmembrane region" description="Helical" evidence="2">
    <location>
        <begin position="12"/>
        <end position="29"/>
    </location>
</feature>
<organism evidence="3 4">
    <name type="scientific">Burkholderia cepacia</name>
    <name type="common">Pseudomonas cepacia</name>
    <dbReference type="NCBI Taxonomy" id="292"/>
    <lineage>
        <taxon>Bacteria</taxon>
        <taxon>Pseudomonadati</taxon>
        <taxon>Pseudomonadota</taxon>
        <taxon>Betaproteobacteria</taxon>
        <taxon>Burkholderiales</taxon>
        <taxon>Burkholderiaceae</taxon>
        <taxon>Burkholderia</taxon>
        <taxon>Burkholderia cepacia complex</taxon>
    </lineage>
</organism>
<proteinExistence type="predicted"/>
<comment type="caution">
    <text evidence="3">The sequence shown here is derived from an EMBL/GenBank/DDBJ whole genome shotgun (WGS) entry which is preliminary data.</text>
</comment>
<keyword evidence="2" id="KW-0472">Membrane</keyword>
<feature type="region of interest" description="Disordered" evidence="1">
    <location>
        <begin position="68"/>
        <end position="96"/>
    </location>
</feature>
<protein>
    <submittedName>
        <fullName evidence="3">Uncharacterized protein</fullName>
    </submittedName>
</protein>
<evidence type="ECO:0000313" key="3">
    <source>
        <dbReference type="EMBL" id="PQP14460.1"/>
    </source>
</evidence>
<accession>A0A2S8II61</accession>
<dbReference type="EMBL" id="PUIQ01000038">
    <property type="protein sequence ID" value="PQP14460.1"/>
    <property type="molecule type" value="Genomic_DNA"/>
</dbReference>
<evidence type="ECO:0000313" key="4">
    <source>
        <dbReference type="Proteomes" id="UP000238206"/>
    </source>
</evidence>
<sequence>MVNIASRDEDAGFDMVIVGAGVGGLYMLHRLHRLSLRSMPSACLTILAAASSRRNRGRCRRVPAARDALPIDPARRATCRARRPQPAPSPSADTPR</sequence>
<gene>
    <name evidence="3" type="ORF">C5615_26445</name>
</gene>
<evidence type="ECO:0000256" key="1">
    <source>
        <dbReference type="SAM" id="MobiDB-lite"/>
    </source>
</evidence>
<dbReference type="AlphaFoldDB" id="A0A2S8II61"/>
<reference evidence="3 4" key="1">
    <citation type="submission" date="2018-02" db="EMBL/GenBank/DDBJ databases">
        <title>Draft genome sequencing of Burkholderia cepacia Y14-15.</title>
        <authorList>
            <person name="Zheng B.-X."/>
        </authorList>
    </citation>
    <scope>NUCLEOTIDE SEQUENCE [LARGE SCALE GENOMIC DNA]</scope>
    <source>
        <strain evidence="3 4">Y14-15</strain>
    </source>
</reference>
<name>A0A2S8II61_BURCE</name>
<keyword evidence="2" id="KW-1133">Transmembrane helix</keyword>
<evidence type="ECO:0000256" key="2">
    <source>
        <dbReference type="SAM" id="Phobius"/>
    </source>
</evidence>
<keyword evidence="2" id="KW-0812">Transmembrane</keyword>
<dbReference type="Proteomes" id="UP000238206">
    <property type="component" value="Unassembled WGS sequence"/>
</dbReference>